<keyword evidence="2" id="KW-0472">Membrane</keyword>
<feature type="compositionally biased region" description="Basic and acidic residues" evidence="1">
    <location>
        <begin position="176"/>
        <end position="187"/>
    </location>
</feature>
<evidence type="ECO:0008006" key="5">
    <source>
        <dbReference type="Google" id="ProtNLM"/>
    </source>
</evidence>
<keyword evidence="2" id="KW-1133">Transmembrane helix</keyword>
<feature type="transmembrane region" description="Helical" evidence="2">
    <location>
        <begin position="53"/>
        <end position="72"/>
    </location>
</feature>
<evidence type="ECO:0000313" key="3">
    <source>
        <dbReference type="EMBL" id="TWT53479.1"/>
    </source>
</evidence>
<feature type="region of interest" description="Disordered" evidence="1">
    <location>
        <begin position="176"/>
        <end position="228"/>
    </location>
</feature>
<dbReference type="AlphaFoldDB" id="A0A5C5WTH4"/>
<evidence type="ECO:0000313" key="4">
    <source>
        <dbReference type="Proteomes" id="UP000316598"/>
    </source>
</evidence>
<evidence type="ECO:0000256" key="1">
    <source>
        <dbReference type="SAM" id="MobiDB-lite"/>
    </source>
</evidence>
<dbReference type="OrthoDB" id="266806at2"/>
<protein>
    <recommendedName>
        <fullName evidence="5">Tetratricopeptide repeat protein</fullName>
    </recommendedName>
</protein>
<comment type="caution">
    <text evidence="3">The sequence shown here is derived from an EMBL/GenBank/DDBJ whole genome shotgun (WGS) entry which is preliminary data.</text>
</comment>
<keyword evidence="4" id="KW-1185">Reference proteome</keyword>
<dbReference type="Proteomes" id="UP000316598">
    <property type="component" value="Unassembled WGS sequence"/>
</dbReference>
<accession>A0A5C5WTH4</accession>
<gene>
    <name evidence="3" type="ORF">Pla22_11080</name>
</gene>
<reference evidence="3 4" key="1">
    <citation type="submission" date="2019-02" db="EMBL/GenBank/DDBJ databases">
        <title>Deep-cultivation of Planctomycetes and their phenomic and genomic characterization uncovers novel biology.</title>
        <authorList>
            <person name="Wiegand S."/>
            <person name="Jogler M."/>
            <person name="Boedeker C."/>
            <person name="Pinto D."/>
            <person name="Vollmers J."/>
            <person name="Rivas-Marin E."/>
            <person name="Kohn T."/>
            <person name="Peeters S.H."/>
            <person name="Heuer A."/>
            <person name="Rast P."/>
            <person name="Oberbeckmann S."/>
            <person name="Bunk B."/>
            <person name="Jeske O."/>
            <person name="Meyerdierks A."/>
            <person name="Storesund J.E."/>
            <person name="Kallscheuer N."/>
            <person name="Luecker S."/>
            <person name="Lage O.M."/>
            <person name="Pohl T."/>
            <person name="Merkel B.J."/>
            <person name="Hornburger P."/>
            <person name="Mueller R.-W."/>
            <person name="Bruemmer F."/>
            <person name="Labrenz M."/>
            <person name="Spormann A.M."/>
            <person name="Op Den Camp H."/>
            <person name="Overmann J."/>
            <person name="Amann R."/>
            <person name="Jetten M.S.M."/>
            <person name="Mascher T."/>
            <person name="Medema M.H."/>
            <person name="Devos D.P."/>
            <person name="Kaster A.-K."/>
            <person name="Ovreas L."/>
            <person name="Rohde M."/>
            <person name="Galperin M.Y."/>
            <person name="Jogler C."/>
        </authorList>
    </citation>
    <scope>NUCLEOTIDE SEQUENCE [LARGE SCALE GENOMIC DNA]</scope>
    <source>
        <strain evidence="3 4">Pla22</strain>
    </source>
</reference>
<sequence length="228" mass="25991">MMESVHYVTCLWPGLPELWWRGRLTALPAAIAFALAVNFVLVTRFIYPQWLPSGLATMAFWIGLVAWGFLIYRNIRELPEIVFPRAVSEEPDVFPAAQQAYLKGNWKVTEQLLNDVLAIEHRDPPALLLLAGVYRITERYESAEMLMKEIGRLEVADGWFLEVAAEQQRLEQAIEKQRLAESEMADEKETESDREESEREKPDHRAPQQDTSAADLTESGDDQQGMAA</sequence>
<name>A0A5C5WTH4_9BACT</name>
<dbReference type="RefSeq" id="WP_146513696.1">
    <property type="nucleotide sequence ID" value="NZ_SJPI01000001.1"/>
</dbReference>
<organism evidence="3 4">
    <name type="scientific">Rubripirellula amarantea</name>
    <dbReference type="NCBI Taxonomy" id="2527999"/>
    <lineage>
        <taxon>Bacteria</taxon>
        <taxon>Pseudomonadati</taxon>
        <taxon>Planctomycetota</taxon>
        <taxon>Planctomycetia</taxon>
        <taxon>Pirellulales</taxon>
        <taxon>Pirellulaceae</taxon>
        <taxon>Rubripirellula</taxon>
    </lineage>
</organism>
<feature type="transmembrane region" description="Helical" evidence="2">
    <location>
        <begin position="26"/>
        <end position="47"/>
    </location>
</feature>
<keyword evidence="2" id="KW-0812">Transmembrane</keyword>
<evidence type="ECO:0000256" key="2">
    <source>
        <dbReference type="SAM" id="Phobius"/>
    </source>
</evidence>
<dbReference type="EMBL" id="SJPI01000001">
    <property type="protein sequence ID" value="TWT53479.1"/>
    <property type="molecule type" value="Genomic_DNA"/>
</dbReference>
<feature type="compositionally biased region" description="Basic and acidic residues" evidence="1">
    <location>
        <begin position="196"/>
        <end position="207"/>
    </location>
</feature>
<proteinExistence type="predicted"/>